<feature type="binding site" evidence="4">
    <location>
        <position position="91"/>
    </location>
    <ligand>
        <name>Mg(2+)</name>
        <dbReference type="ChEBI" id="CHEBI:18420"/>
        <label>1</label>
        <note>catalytic</note>
    </ligand>
</feature>
<evidence type="ECO:0000313" key="5">
    <source>
        <dbReference type="EMBL" id="SFI35086.1"/>
    </source>
</evidence>
<dbReference type="CDD" id="cd01638">
    <property type="entry name" value="CysQ"/>
    <property type="match status" value="1"/>
</dbReference>
<keyword evidence="3 4" id="KW-0460">Magnesium</keyword>
<dbReference type="Pfam" id="PF00459">
    <property type="entry name" value="Inositol_P"/>
    <property type="match status" value="1"/>
</dbReference>
<comment type="cofactor">
    <cofactor evidence="4">
        <name>Mg(2+)</name>
        <dbReference type="ChEBI" id="CHEBI:18420"/>
    </cofactor>
</comment>
<dbReference type="SUPFAM" id="SSF56655">
    <property type="entry name" value="Carbohydrate phosphatase"/>
    <property type="match status" value="1"/>
</dbReference>
<dbReference type="PANTHER" id="PTHR20854">
    <property type="entry name" value="INOSITOL MONOPHOSPHATASE"/>
    <property type="match status" value="1"/>
</dbReference>
<dbReference type="GO" id="GO:0046854">
    <property type="term" value="P:phosphatidylinositol phosphate biosynthetic process"/>
    <property type="evidence" value="ECO:0007669"/>
    <property type="project" value="InterPro"/>
</dbReference>
<name>A0A1I3HH85_9HYPH</name>
<dbReference type="Gene3D" id="3.40.190.80">
    <property type="match status" value="1"/>
</dbReference>
<evidence type="ECO:0000256" key="2">
    <source>
        <dbReference type="ARBA" id="ARBA00022723"/>
    </source>
</evidence>
<dbReference type="OrthoDB" id="9785695at2"/>
<dbReference type="Proteomes" id="UP000242763">
    <property type="component" value="Unassembled WGS sequence"/>
</dbReference>
<dbReference type="AlphaFoldDB" id="A0A1I3HH85"/>
<dbReference type="PRINTS" id="PR00377">
    <property type="entry name" value="IMPHPHTASES"/>
</dbReference>
<dbReference type="GO" id="GO:0006020">
    <property type="term" value="P:inositol metabolic process"/>
    <property type="evidence" value="ECO:0007669"/>
    <property type="project" value="TreeGrafter"/>
</dbReference>
<dbReference type="Gene3D" id="3.30.540.10">
    <property type="entry name" value="Fructose-1,6-Bisphosphatase, subunit A, domain 1"/>
    <property type="match status" value="1"/>
</dbReference>
<dbReference type="STRING" id="1121003.SAMN03080618_00188"/>
<keyword evidence="2 4" id="KW-0479">Metal-binding</keyword>
<organism evidence="5 6">
    <name type="scientific">Aquamicrobium aerolatum DSM 21857</name>
    <dbReference type="NCBI Taxonomy" id="1121003"/>
    <lineage>
        <taxon>Bacteria</taxon>
        <taxon>Pseudomonadati</taxon>
        <taxon>Pseudomonadota</taxon>
        <taxon>Alphaproteobacteria</taxon>
        <taxon>Hyphomicrobiales</taxon>
        <taxon>Phyllobacteriaceae</taxon>
        <taxon>Aerobium</taxon>
    </lineage>
</organism>
<dbReference type="GO" id="GO:0007165">
    <property type="term" value="P:signal transduction"/>
    <property type="evidence" value="ECO:0007669"/>
    <property type="project" value="TreeGrafter"/>
</dbReference>
<gene>
    <name evidence="5" type="ORF">SAMN03080618_00188</name>
</gene>
<feature type="binding site" evidence="4">
    <location>
        <position position="88"/>
    </location>
    <ligand>
        <name>Mg(2+)</name>
        <dbReference type="ChEBI" id="CHEBI:18420"/>
        <label>1</label>
        <note>catalytic</note>
    </ligand>
</feature>
<dbReference type="GO" id="GO:0046872">
    <property type="term" value="F:metal ion binding"/>
    <property type="evidence" value="ECO:0007669"/>
    <property type="project" value="UniProtKB-KW"/>
</dbReference>
<protein>
    <submittedName>
        <fullName evidence="5">Myo-inositol-1(Or 4)-monophosphatase</fullName>
    </submittedName>
</protein>
<dbReference type="InterPro" id="IPR020550">
    <property type="entry name" value="Inositol_monophosphatase_CS"/>
</dbReference>
<evidence type="ECO:0000313" key="6">
    <source>
        <dbReference type="Proteomes" id="UP000242763"/>
    </source>
</evidence>
<reference evidence="6" key="1">
    <citation type="submission" date="2016-10" db="EMBL/GenBank/DDBJ databases">
        <authorList>
            <person name="Varghese N."/>
            <person name="Submissions S."/>
        </authorList>
    </citation>
    <scope>NUCLEOTIDE SEQUENCE [LARGE SCALE GENOMIC DNA]</scope>
    <source>
        <strain evidence="6">DSM 21857</strain>
    </source>
</reference>
<dbReference type="RefSeq" id="WP_091517584.1">
    <property type="nucleotide sequence ID" value="NZ_FORF01000001.1"/>
</dbReference>
<evidence type="ECO:0000256" key="3">
    <source>
        <dbReference type="ARBA" id="ARBA00022842"/>
    </source>
</evidence>
<keyword evidence="6" id="KW-1185">Reference proteome</keyword>
<feature type="binding site" evidence="4">
    <location>
        <position position="70"/>
    </location>
    <ligand>
        <name>Mg(2+)</name>
        <dbReference type="ChEBI" id="CHEBI:18420"/>
        <label>1</label>
        <note>catalytic</note>
    </ligand>
</feature>
<feature type="binding site" evidence="4">
    <location>
        <position position="208"/>
    </location>
    <ligand>
        <name>Mg(2+)</name>
        <dbReference type="ChEBI" id="CHEBI:18420"/>
        <label>1</label>
        <note>catalytic</note>
    </ligand>
</feature>
<proteinExistence type="inferred from homology"/>
<comment type="similarity">
    <text evidence="1">Belongs to the inositol monophosphatase superfamily.</text>
</comment>
<feature type="binding site" evidence="4">
    <location>
        <position position="90"/>
    </location>
    <ligand>
        <name>Mg(2+)</name>
        <dbReference type="ChEBI" id="CHEBI:18420"/>
        <label>2</label>
    </ligand>
</feature>
<dbReference type="InterPro" id="IPR000760">
    <property type="entry name" value="Inositol_monophosphatase-like"/>
</dbReference>
<evidence type="ECO:0000256" key="1">
    <source>
        <dbReference type="ARBA" id="ARBA00009759"/>
    </source>
</evidence>
<dbReference type="GO" id="GO:0008934">
    <property type="term" value="F:inositol monophosphate 1-phosphatase activity"/>
    <property type="evidence" value="ECO:0007669"/>
    <property type="project" value="TreeGrafter"/>
</dbReference>
<dbReference type="EMBL" id="FORF01000001">
    <property type="protein sequence ID" value="SFI35086.1"/>
    <property type="molecule type" value="Genomic_DNA"/>
</dbReference>
<dbReference type="PROSITE" id="PS00630">
    <property type="entry name" value="IMP_2"/>
    <property type="match status" value="1"/>
</dbReference>
<evidence type="ECO:0000256" key="4">
    <source>
        <dbReference type="PIRSR" id="PIRSR600760-2"/>
    </source>
</evidence>
<accession>A0A1I3HH85</accession>
<sequence length="260" mass="27441">MDPQELQADLTLIRNAARQGGEIAMSYFQKNPETWMKAGESPVSAADIAVDTYLRETLGSARPDYGWLSEETVDNSARLAARRTFVVDPIDGTRAFIAGKPTWCISIAVVEEGRSVVGVLDCPVLGERYEATLSGQALCNGAPIHVSNGSNADGPIIGGPKPMLDQLPAHLLGGESVPYVPSLAYRIAMVAKGDIDATFVKPNSHDWDLAAADLILRRAGGGLLNAHGAAPFYAGANPRHGSLVAGHGTLLDEMAKLIAV</sequence>
<dbReference type="PANTHER" id="PTHR20854:SF4">
    <property type="entry name" value="INOSITOL-1-MONOPHOSPHATASE-RELATED"/>
    <property type="match status" value="1"/>
</dbReference>